<protein>
    <recommendedName>
        <fullName evidence="1">DUF551 domain-containing protein</fullName>
    </recommendedName>
</protein>
<evidence type="ECO:0000313" key="2">
    <source>
        <dbReference type="EMBL" id="QCQ57292.1"/>
    </source>
</evidence>
<reference evidence="2 3" key="1">
    <citation type="submission" date="2019-04" db="EMBL/GenBank/DDBJ databases">
        <title>The complete genome of Shigella Siphoviridae phage DS8.</title>
        <authorList>
            <person name="Deng Z."/>
            <person name="Lin L."/>
            <person name="Zhang Q."/>
            <person name="Deng X."/>
        </authorList>
    </citation>
    <scope>NUCLEOTIDE SEQUENCE [LARGE SCALE GENOMIC DNA]</scope>
</reference>
<dbReference type="RefSeq" id="YP_010054205.1">
    <property type="nucleotide sequence ID" value="NC_054650.1"/>
</dbReference>
<accession>A0A4P8MTZ3</accession>
<dbReference type="EMBL" id="MK759854">
    <property type="protein sequence ID" value="QCQ57292.1"/>
    <property type="molecule type" value="Genomic_DNA"/>
</dbReference>
<proteinExistence type="predicted"/>
<keyword evidence="3" id="KW-1185">Reference proteome</keyword>
<evidence type="ECO:0000259" key="1">
    <source>
        <dbReference type="Pfam" id="PF04448"/>
    </source>
</evidence>
<organism evidence="2 3">
    <name type="scientific">Shigella phage DS8</name>
    <dbReference type="NCBI Taxonomy" id="2565502"/>
    <lineage>
        <taxon>Viruses</taxon>
        <taxon>Duplodnaviria</taxon>
        <taxon>Heunggongvirae</taxon>
        <taxon>Uroviricota</taxon>
        <taxon>Caudoviricetes</taxon>
        <taxon>Deseoctovirus</taxon>
        <taxon>Deseoctovirus DS8</taxon>
    </lineage>
</organism>
<feature type="domain" description="DUF551" evidence="1">
    <location>
        <begin position="3"/>
        <end position="63"/>
    </location>
</feature>
<dbReference type="Pfam" id="PF04448">
    <property type="entry name" value="DUF551"/>
    <property type="match status" value="1"/>
</dbReference>
<dbReference type="KEGG" id="vg:64469887"/>
<name>A0A4P8MTZ3_9CAUD</name>
<dbReference type="InterPro" id="IPR007539">
    <property type="entry name" value="DUF551"/>
</dbReference>
<evidence type="ECO:0000313" key="3">
    <source>
        <dbReference type="Proteomes" id="UP000299095"/>
    </source>
</evidence>
<sequence>MSQWIKCSEQMPDENAEQEVLACFKGGDISTLYYFEGRWDDAYGVVPIRQDVTHWMPLPDPPQE</sequence>
<dbReference type="Proteomes" id="UP000299095">
    <property type="component" value="Segment"/>
</dbReference>
<dbReference type="GeneID" id="64469887"/>